<keyword evidence="2" id="KW-1185">Reference proteome</keyword>
<sequence>MCIAHLWDTVLMHPELGLYFIAVSVLRVSATSCSSPSTVRPCVSSATYASSEEKTSDLSGLYGGPGETLVWARRPSHPHSGAQRIPPHFPTRLHQARVVPTRASFPMRERSGKRL</sequence>
<protein>
    <submittedName>
        <fullName evidence="1">Uncharacterized protein</fullName>
    </submittedName>
</protein>
<organism evidence="1 2">
    <name type="scientific">Leucogyrophana mollusca</name>
    <dbReference type="NCBI Taxonomy" id="85980"/>
    <lineage>
        <taxon>Eukaryota</taxon>
        <taxon>Fungi</taxon>
        <taxon>Dikarya</taxon>
        <taxon>Basidiomycota</taxon>
        <taxon>Agaricomycotina</taxon>
        <taxon>Agaricomycetes</taxon>
        <taxon>Agaricomycetidae</taxon>
        <taxon>Boletales</taxon>
        <taxon>Boletales incertae sedis</taxon>
        <taxon>Leucogyrophana</taxon>
    </lineage>
</organism>
<gene>
    <name evidence="1" type="ORF">BV22DRAFT_832013</name>
</gene>
<accession>A0ACB8B2U0</accession>
<dbReference type="EMBL" id="MU266612">
    <property type="protein sequence ID" value="KAH7920005.1"/>
    <property type="molecule type" value="Genomic_DNA"/>
</dbReference>
<evidence type="ECO:0000313" key="2">
    <source>
        <dbReference type="Proteomes" id="UP000790709"/>
    </source>
</evidence>
<comment type="caution">
    <text evidence="1">The sequence shown here is derived from an EMBL/GenBank/DDBJ whole genome shotgun (WGS) entry which is preliminary data.</text>
</comment>
<proteinExistence type="predicted"/>
<name>A0ACB8B2U0_9AGAM</name>
<evidence type="ECO:0000313" key="1">
    <source>
        <dbReference type="EMBL" id="KAH7920005.1"/>
    </source>
</evidence>
<reference evidence="1" key="1">
    <citation type="journal article" date="2021" name="New Phytol.">
        <title>Evolutionary innovations through gain and loss of genes in the ectomycorrhizal Boletales.</title>
        <authorList>
            <person name="Wu G."/>
            <person name="Miyauchi S."/>
            <person name="Morin E."/>
            <person name="Kuo A."/>
            <person name="Drula E."/>
            <person name="Varga T."/>
            <person name="Kohler A."/>
            <person name="Feng B."/>
            <person name="Cao Y."/>
            <person name="Lipzen A."/>
            <person name="Daum C."/>
            <person name="Hundley H."/>
            <person name="Pangilinan J."/>
            <person name="Johnson J."/>
            <person name="Barry K."/>
            <person name="LaButti K."/>
            <person name="Ng V."/>
            <person name="Ahrendt S."/>
            <person name="Min B."/>
            <person name="Choi I.G."/>
            <person name="Park H."/>
            <person name="Plett J.M."/>
            <person name="Magnuson J."/>
            <person name="Spatafora J.W."/>
            <person name="Nagy L.G."/>
            <person name="Henrissat B."/>
            <person name="Grigoriev I.V."/>
            <person name="Yang Z.L."/>
            <person name="Xu J."/>
            <person name="Martin F.M."/>
        </authorList>
    </citation>
    <scope>NUCLEOTIDE SEQUENCE</scope>
    <source>
        <strain evidence="1">KUC20120723A-06</strain>
    </source>
</reference>
<dbReference type="Proteomes" id="UP000790709">
    <property type="component" value="Unassembled WGS sequence"/>
</dbReference>